<sequence length="76" mass="8336">NMPDVAEAVLARGDADMVSMARPLLADPRWLAKARDGHASRINTCIACNQACLDHVFENRRASCLVNPRACHETDC</sequence>
<reference evidence="5" key="1">
    <citation type="submission" date="2013-08" db="EMBL/GenBank/DDBJ databases">
        <authorList>
            <person name="Mendez C."/>
            <person name="Richter M."/>
            <person name="Ferrer M."/>
            <person name="Sanchez J."/>
        </authorList>
    </citation>
    <scope>NUCLEOTIDE SEQUENCE</scope>
</reference>
<dbReference type="EMBL" id="AUZZ01007217">
    <property type="protein sequence ID" value="EQD43166.1"/>
    <property type="molecule type" value="Genomic_DNA"/>
</dbReference>
<proteinExistence type="predicted"/>
<dbReference type="GO" id="GO:0008670">
    <property type="term" value="F:2,4-dienoyl-CoA reductase (NADPH) activity"/>
    <property type="evidence" value="ECO:0007669"/>
    <property type="project" value="TreeGrafter"/>
</dbReference>
<name>T0Z555_9ZZZZ</name>
<dbReference type="AlphaFoldDB" id="T0Z555"/>
<evidence type="ECO:0000256" key="3">
    <source>
        <dbReference type="ARBA" id="ARBA00022643"/>
    </source>
</evidence>
<keyword evidence="2" id="KW-0285">Flavoprotein</keyword>
<dbReference type="InterPro" id="IPR013785">
    <property type="entry name" value="Aldolase_TIM"/>
</dbReference>
<dbReference type="GO" id="GO:0033543">
    <property type="term" value="P:fatty acid beta-oxidation, unsaturated, even number, reductase/isomerase pathway"/>
    <property type="evidence" value="ECO:0007669"/>
    <property type="project" value="TreeGrafter"/>
</dbReference>
<accession>T0Z555</accession>
<evidence type="ECO:0000256" key="4">
    <source>
        <dbReference type="ARBA" id="ARBA00023002"/>
    </source>
</evidence>
<keyword evidence="3" id="KW-0288">FMN</keyword>
<dbReference type="SUPFAM" id="SSF51395">
    <property type="entry name" value="FMN-linked oxidoreductases"/>
    <property type="match status" value="1"/>
</dbReference>
<comment type="caution">
    <text evidence="5">The sequence shown here is derived from an EMBL/GenBank/DDBJ whole genome shotgun (WGS) entry which is preliminary data.</text>
</comment>
<feature type="non-terminal residue" evidence="5">
    <location>
        <position position="1"/>
    </location>
</feature>
<evidence type="ECO:0000256" key="2">
    <source>
        <dbReference type="ARBA" id="ARBA00022630"/>
    </source>
</evidence>
<keyword evidence="4" id="KW-0560">Oxidoreductase</keyword>
<reference evidence="5" key="2">
    <citation type="journal article" date="2014" name="ISME J.">
        <title>Microbial stratification in low pH oxic and suboxic macroscopic growths along an acid mine drainage.</title>
        <authorList>
            <person name="Mendez-Garcia C."/>
            <person name="Mesa V."/>
            <person name="Sprenger R.R."/>
            <person name="Richter M."/>
            <person name="Diez M.S."/>
            <person name="Solano J."/>
            <person name="Bargiela R."/>
            <person name="Golyshina O.V."/>
            <person name="Manteca A."/>
            <person name="Ramos J.L."/>
            <person name="Gallego J.R."/>
            <person name="Llorente I."/>
            <person name="Martins Dos Santos V.A."/>
            <person name="Jensen O.N."/>
            <person name="Pelaez A.I."/>
            <person name="Sanchez J."/>
            <person name="Ferrer M."/>
        </authorList>
    </citation>
    <scope>NUCLEOTIDE SEQUENCE</scope>
</reference>
<dbReference type="PANTHER" id="PTHR42917:SF2">
    <property type="entry name" value="2,4-DIENOYL-COA REDUCTASE [(2E)-ENOYL-COA-PRODUCING]"/>
    <property type="match status" value="1"/>
</dbReference>
<organism evidence="5">
    <name type="scientific">mine drainage metagenome</name>
    <dbReference type="NCBI Taxonomy" id="410659"/>
    <lineage>
        <taxon>unclassified sequences</taxon>
        <taxon>metagenomes</taxon>
        <taxon>ecological metagenomes</taxon>
    </lineage>
</organism>
<dbReference type="InterPro" id="IPR051793">
    <property type="entry name" value="NADH:flavin_oxidoreductase"/>
</dbReference>
<gene>
    <name evidence="5" type="ORF">B2A_09997</name>
</gene>
<dbReference type="PANTHER" id="PTHR42917">
    <property type="entry name" value="2,4-DIENOYL-COA REDUCTASE"/>
    <property type="match status" value="1"/>
</dbReference>
<evidence type="ECO:0000256" key="1">
    <source>
        <dbReference type="ARBA" id="ARBA00001917"/>
    </source>
</evidence>
<protein>
    <submittedName>
        <fullName evidence="5">2,4-dienoyl-CoA reductase FadH1</fullName>
    </submittedName>
</protein>
<comment type="cofactor">
    <cofactor evidence="1">
        <name>FMN</name>
        <dbReference type="ChEBI" id="CHEBI:58210"/>
    </cofactor>
</comment>
<dbReference type="Gene3D" id="3.20.20.70">
    <property type="entry name" value="Aldolase class I"/>
    <property type="match status" value="1"/>
</dbReference>
<evidence type="ECO:0000313" key="5">
    <source>
        <dbReference type="EMBL" id="EQD43166.1"/>
    </source>
</evidence>